<evidence type="ECO:0000256" key="7">
    <source>
        <dbReference type="RuleBase" id="RU003423"/>
    </source>
</evidence>
<dbReference type="PROSITE" id="PS00189">
    <property type="entry name" value="LIPOYL"/>
    <property type="match status" value="1"/>
</dbReference>
<evidence type="ECO:0000313" key="10">
    <source>
        <dbReference type="EMBL" id="MCW3475399.1"/>
    </source>
</evidence>
<dbReference type="PANTHER" id="PTHR43178:SF5">
    <property type="entry name" value="LIPOAMIDE ACYLTRANSFERASE COMPONENT OF BRANCHED-CHAIN ALPHA-KETO ACID DEHYDROGENASE COMPLEX, MITOCHONDRIAL"/>
    <property type="match status" value="1"/>
</dbReference>
<organism evidence="10 11">
    <name type="scientific">Limobrevibacterium gyesilva</name>
    <dbReference type="NCBI Taxonomy" id="2991712"/>
    <lineage>
        <taxon>Bacteria</taxon>
        <taxon>Pseudomonadati</taxon>
        <taxon>Pseudomonadota</taxon>
        <taxon>Alphaproteobacteria</taxon>
        <taxon>Acetobacterales</taxon>
        <taxon>Acetobacteraceae</taxon>
        <taxon>Limobrevibacterium</taxon>
    </lineage>
</organism>
<evidence type="ECO:0000256" key="4">
    <source>
        <dbReference type="ARBA" id="ARBA00022679"/>
    </source>
</evidence>
<dbReference type="InterPro" id="IPR011053">
    <property type="entry name" value="Single_hybrid_motif"/>
</dbReference>
<proteinExistence type="inferred from homology"/>
<dbReference type="Gene3D" id="2.40.50.100">
    <property type="match status" value="1"/>
</dbReference>
<dbReference type="InterPro" id="IPR004167">
    <property type="entry name" value="PSBD"/>
</dbReference>
<dbReference type="EC" id="2.3.1.-" evidence="7"/>
<accession>A0AA42CEK5</accession>
<evidence type="ECO:0000256" key="3">
    <source>
        <dbReference type="ARBA" id="ARBA00011484"/>
    </source>
</evidence>
<dbReference type="PROSITE" id="PS50968">
    <property type="entry name" value="BIOTINYL_LIPOYL"/>
    <property type="match status" value="1"/>
</dbReference>
<comment type="caution">
    <text evidence="10">The sequence shown here is derived from an EMBL/GenBank/DDBJ whole genome shotgun (WGS) entry which is preliminary data.</text>
</comment>
<dbReference type="InterPro" id="IPR023213">
    <property type="entry name" value="CAT-like_dom_sf"/>
</dbReference>
<dbReference type="SUPFAM" id="SSF52777">
    <property type="entry name" value="CoA-dependent acyltransferases"/>
    <property type="match status" value="1"/>
</dbReference>
<keyword evidence="5 7" id="KW-0450">Lipoyl</keyword>
<dbReference type="Gene3D" id="4.10.320.10">
    <property type="entry name" value="E3-binding domain"/>
    <property type="match status" value="1"/>
</dbReference>
<dbReference type="CDD" id="cd06849">
    <property type="entry name" value="lipoyl_domain"/>
    <property type="match status" value="1"/>
</dbReference>
<dbReference type="Pfam" id="PF02817">
    <property type="entry name" value="E3_binding"/>
    <property type="match status" value="1"/>
</dbReference>
<dbReference type="AlphaFoldDB" id="A0AA42CEK5"/>
<feature type="domain" description="Lipoyl-binding" evidence="8">
    <location>
        <begin position="1"/>
        <end position="76"/>
    </location>
</feature>
<dbReference type="InterPro" id="IPR003016">
    <property type="entry name" value="2-oxoA_DH_lipoyl-BS"/>
</dbReference>
<evidence type="ECO:0000259" key="8">
    <source>
        <dbReference type="PROSITE" id="PS50968"/>
    </source>
</evidence>
<dbReference type="GO" id="GO:0005737">
    <property type="term" value="C:cytoplasm"/>
    <property type="evidence" value="ECO:0007669"/>
    <property type="project" value="TreeGrafter"/>
</dbReference>
<name>A0AA42CEK5_9PROT</name>
<dbReference type="SUPFAM" id="SSF51230">
    <property type="entry name" value="Single hybrid motif"/>
    <property type="match status" value="1"/>
</dbReference>
<feature type="domain" description="Peripheral subunit-binding (PSBD)" evidence="9">
    <location>
        <begin position="108"/>
        <end position="145"/>
    </location>
</feature>
<comment type="similarity">
    <text evidence="2 7">Belongs to the 2-oxoacid dehydrogenase family.</text>
</comment>
<reference evidence="10" key="1">
    <citation type="submission" date="2022-09" db="EMBL/GenBank/DDBJ databases">
        <title>Rhodovastum sp. nov. RN2-1 isolated from soil in Seongnam, South Korea.</title>
        <authorList>
            <person name="Le N.T."/>
        </authorList>
    </citation>
    <scope>NUCLEOTIDE SEQUENCE</scope>
    <source>
        <strain evidence="10">RN2-1</strain>
    </source>
</reference>
<evidence type="ECO:0000256" key="6">
    <source>
        <dbReference type="ARBA" id="ARBA00023315"/>
    </source>
</evidence>
<comment type="subunit">
    <text evidence="3">Forms a 24-polypeptide structural core with octahedral symmetry.</text>
</comment>
<evidence type="ECO:0000256" key="1">
    <source>
        <dbReference type="ARBA" id="ARBA00001938"/>
    </source>
</evidence>
<dbReference type="Pfam" id="PF00198">
    <property type="entry name" value="2-oxoacid_dh"/>
    <property type="match status" value="1"/>
</dbReference>
<evidence type="ECO:0000256" key="2">
    <source>
        <dbReference type="ARBA" id="ARBA00007317"/>
    </source>
</evidence>
<sequence length="379" mass="39870">MTDFRMPSLGADMEAGTLVEWRVKPGATVKRGDVVAVVETQKGAIEIEIFNEGLVSEIVVPVGGRVPVGTVLARLEGAAGAREPAAPPPLPPPAPPVSALPVTPGRPRISPAARRLAAARGIDIQRVAGTGPAGAITVADVEAVSPAPGAMPPQRPGFDPAAMRQAIAAAMSRSKREIPHYYLSQTVDASAALARLERMNRERPPPERLLPAALFLRATALAVAKTPELNGVWEDGRFRPGDGVHIGWAIALRGGGLVAPAIRNADRRPLDDLMAALRDLVLRARSFALRSSELSDPTITVTSLGDRGADAVLPIIYPPQVAMIGIGRIVTRPWVIDGTLGPRPIVAITLAGDHRASDGHRGGLLLAEIDRLLQEAETL</sequence>
<dbReference type="EMBL" id="JAPDNT010000008">
    <property type="protein sequence ID" value="MCW3475399.1"/>
    <property type="molecule type" value="Genomic_DNA"/>
</dbReference>
<comment type="cofactor">
    <cofactor evidence="1 7">
        <name>(R)-lipoate</name>
        <dbReference type="ChEBI" id="CHEBI:83088"/>
    </cofactor>
</comment>
<dbReference type="InterPro" id="IPR000089">
    <property type="entry name" value="Biotin_lipoyl"/>
</dbReference>
<dbReference type="RefSeq" id="WP_264714111.1">
    <property type="nucleotide sequence ID" value="NZ_JAPDNT010000008.1"/>
</dbReference>
<dbReference type="Pfam" id="PF00364">
    <property type="entry name" value="Biotin_lipoyl"/>
    <property type="match status" value="1"/>
</dbReference>
<evidence type="ECO:0000256" key="5">
    <source>
        <dbReference type="ARBA" id="ARBA00022823"/>
    </source>
</evidence>
<evidence type="ECO:0000313" key="11">
    <source>
        <dbReference type="Proteomes" id="UP001165679"/>
    </source>
</evidence>
<dbReference type="Proteomes" id="UP001165679">
    <property type="component" value="Unassembled WGS sequence"/>
</dbReference>
<dbReference type="PANTHER" id="PTHR43178">
    <property type="entry name" value="DIHYDROLIPOAMIDE ACETYLTRANSFERASE COMPONENT OF PYRUVATE DEHYDROGENASE COMPLEX"/>
    <property type="match status" value="1"/>
</dbReference>
<dbReference type="InterPro" id="IPR050743">
    <property type="entry name" value="2-oxoacid_DH_E2_comp"/>
</dbReference>
<dbReference type="GO" id="GO:0016407">
    <property type="term" value="F:acetyltransferase activity"/>
    <property type="evidence" value="ECO:0007669"/>
    <property type="project" value="TreeGrafter"/>
</dbReference>
<protein>
    <recommendedName>
        <fullName evidence="7">Dihydrolipoamide acetyltransferase component of pyruvate dehydrogenase complex</fullName>
        <ecNumber evidence="7">2.3.1.-</ecNumber>
    </recommendedName>
</protein>
<keyword evidence="6 7" id="KW-0012">Acyltransferase</keyword>
<dbReference type="InterPro" id="IPR001078">
    <property type="entry name" value="2-oxoacid_DH_actylTfrase"/>
</dbReference>
<reference evidence="10" key="2">
    <citation type="submission" date="2022-10" db="EMBL/GenBank/DDBJ databases">
        <authorList>
            <person name="Trinh H.N."/>
        </authorList>
    </citation>
    <scope>NUCLEOTIDE SEQUENCE</scope>
    <source>
        <strain evidence="10">RN2-1</strain>
    </source>
</reference>
<dbReference type="InterPro" id="IPR036625">
    <property type="entry name" value="E3-bd_dom_sf"/>
</dbReference>
<evidence type="ECO:0000259" key="9">
    <source>
        <dbReference type="PROSITE" id="PS51826"/>
    </source>
</evidence>
<keyword evidence="4 7" id="KW-0808">Transferase</keyword>
<dbReference type="PROSITE" id="PS51826">
    <property type="entry name" value="PSBD"/>
    <property type="match status" value="1"/>
</dbReference>
<dbReference type="Gene3D" id="3.30.559.10">
    <property type="entry name" value="Chloramphenicol acetyltransferase-like domain"/>
    <property type="match status" value="1"/>
</dbReference>
<dbReference type="GO" id="GO:0031405">
    <property type="term" value="F:lipoic acid binding"/>
    <property type="evidence" value="ECO:0007669"/>
    <property type="project" value="TreeGrafter"/>
</dbReference>
<gene>
    <name evidence="10" type="ORF">OL599_12520</name>
</gene>
<keyword evidence="11" id="KW-1185">Reference proteome</keyword>
<dbReference type="SUPFAM" id="SSF47005">
    <property type="entry name" value="Peripheral subunit-binding domain of 2-oxo acid dehydrogenase complex"/>
    <property type="match status" value="1"/>
</dbReference>